<evidence type="ECO:0000256" key="1">
    <source>
        <dbReference type="ARBA" id="ARBA00023015"/>
    </source>
</evidence>
<feature type="domain" description="HTH bat-type" evidence="3">
    <location>
        <begin position="156"/>
        <end position="207"/>
    </location>
</feature>
<protein>
    <submittedName>
        <fullName evidence="5">Helix-turn-helix domain-containing protein</fullName>
    </submittedName>
</protein>
<dbReference type="PANTHER" id="PTHR34236:SF1">
    <property type="entry name" value="DIMETHYL SULFOXIDE REDUCTASE TRANSCRIPTIONAL ACTIVATOR"/>
    <property type="match status" value="1"/>
</dbReference>
<dbReference type="EMBL" id="JAMQOQ010000005">
    <property type="protein sequence ID" value="MDS0295873.1"/>
    <property type="molecule type" value="Genomic_DNA"/>
</dbReference>
<dbReference type="InterPro" id="IPR031803">
    <property type="entry name" value="BAT_GAF/HTH-assoc"/>
</dbReference>
<gene>
    <name evidence="5" type="ORF">NDI79_17000</name>
</gene>
<dbReference type="Pfam" id="PF04967">
    <property type="entry name" value="HTH_10"/>
    <property type="match status" value="1"/>
</dbReference>
<name>A0ABU2G6G5_9EURY</name>
<evidence type="ECO:0000259" key="3">
    <source>
        <dbReference type="Pfam" id="PF04967"/>
    </source>
</evidence>
<dbReference type="SUPFAM" id="SSF88659">
    <property type="entry name" value="Sigma3 and sigma4 domains of RNA polymerase sigma factors"/>
    <property type="match status" value="1"/>
</dbReference>
<evidence type="ECO:0000259" key="4">
    <source>
        <dbReference type="Pfam" id="PF15915"/>
    </source>
</evidence>
<keyword evidence="6" id="KW-1185">Reference proteome</keyword>
<dbReference type="RefSeq" id="WP_310929844.1">
    <property type="nucleotide sequence ID" value="NZ_JAMQOQ010000005.1"/>
</dbReference>
<feature type="domain" description="Bacterioopsin transcriptional activator GAF and HTH associated" evidence="4">
    <location>
        <begin position="3"/>
        <end position="122"/>
    </location>
</feature>
<accession>A0ABU2G6G5</accession>
<evidence type="ECO:0000313" key="6">
    <source>
        <dbReference type="Proteomes" id="UP001254813"/>
    </source>
</evidence>
<sequence length="225" mass="25335">MSVVVEFALPAESFPFGRSTSGDPSVRVQLERLVPLNKSRIPFLWATGEDLEQFERHLRESEVVKRVEAVTRVGNSVLYQTEWDTDKETFLNGISDQDGAIMEGHSNSEWSFTVRFPNHAALTGFHQFYQAHDYPVRIDRVYSPGEASRREYGFGLTPEQRDTLMMAVEDGYFSVPRGTTLSEIADEVGVTKQAASERVRRGTETVLRKALIGLIADDFEPADEA</sequence>
<dbReference type="InterPro" id="IPR007050">
    <property type="entry name" value="HTH_bacterioopsin"/>
</dbReference>
<dbReference type="Proteomes" id="UP001254813">
    <property type="component" value="Unassembled WGS sequence"/>
</dbReference>
<dbReference type="InterPro" id="IPR013324">
    <property type="entry name" value="RNA_pol_sigma_r3/r4-like"/>
</dbReference>
<proteinExistence type="predicted"/>
<keyword evidence="2" id="KW-0804">Transcription</keyword>
<keyword evidence="1" id="KW-0805">Transcription regulation</keyword>
<reference evidence="5 6" key="1">
    <citation type="submission" date="2022-06" db="EMBL/GenBank/DDBJ databases">
        <title>Halogeometricum sp. a new haloarchaeum isolate from saline soil.</title>
        <authorList>
            <person name="Strakova D."/>
            <person name="Galisteo C."/>
            <person name="Sanchez-Porro C."/>
            <person name="Ventosa A."/>
        </authorList>
    </citation>
    <scope>NUCLEOTIDE SEQUENCE [LARGE SCALE GENOMIC DNA]</scope>
    <source>
        <strain evidence="6">S3BR25-2</strain>
    </source>
</reference>
<dbReference type="PANTHER" id="PTHR34236">
    <property type="entry name" value="DIMETHYL SULFOXIDE REDUCTASE TRANSCRIPTIONAL ACTIVATOR"/>
    <property type="match status" value="1"/>
</dbReference>
<evidence type="ECO:0000313" key="5">
    <source>
        <dbReference type="EMBL" id="MDS0295873.1"/>
    </source>
</evidence>
<organism evidence="5 6">
    <name type="scientific">Halogeometricum luteum</name>
    <dbReference type="NCBI Taxonomy" id="2950537"/>
    <lineage>
        <taxon>Archaea</taxon>
        <taxon>Methanobacteriati</taxon>
        <taxon>Methanobacteriota</taxon>
        <taxon>Stenosarchaea group</taxon>
        <taxon>Halobacteria</taxon>
        <taxon>Halobacteriales</taxon>
        <taxon>Haloferacaceae</taxon>
        <taxon>Halogeometricum</taxon>
    </lineage>
</organism>
<evidence type="ECO:0000256" key="2">
    <source>
        <dbReference type="ARBA" id="ARBA00023163"/>
    </source>
</evidence>
<dbReference type="Pfam" id="PF15915">
    <property type="entry name" value="BAT"/>
    <property type="match status" value="1"/>
</dbReference>
<comment type="caution">
    <text evidence="5">The sequence shown here is derived from an EMBL/GenBank/DDBJ whole genome shotgun (WGS) entry which is preliminary data.</text>
</comment>